<gene>
    <name evidence="2" type="ORF">ACFHYO_15795</name>
</gene>
<organism evidence="2 3">
    <name type="scientific">Paracoccus panacisoli</name>
    <dbReference type="NCBI Taxonomy" id="1510163"/>
    <lineage>
        <taxon>Bacteria</taxon>
        <taxon>Pseudomonadati</taxon>
        <taxon>Pseudomonadota</taxon>
        <taxon>Alphaproteobacteria</taxon>
        <taxon>Rhodobacterales</taxon>
        <taxon>Paracoccaceae</taxon>
        <taxon>Paracoccus</taxon>
    </lineage>
</organism>
<comment type="caution">
    <text evidence="2">The sequence shown here is derived from an EMBL/GenBank/DDBJ whole genome shotgun (WGS) entry which is preliminary data.</text>
</comment>
<reference evidence="2 3" key="1">
    <citation type="submission" date="2024-09" db="EMBL/GenBank/DDBJ databases">
        <authorList>
            <person name="Sun Q."/>
            <person name="Mori K."/>
        </authorList>
    </citation>
    <scope>NUCLEOTIDE SEQUENCE [LARGE SCALE GENOMIC DNA]</scope>
    <source>
        <strain evidence="2 3">KCTC 42086</strain>
    </source>
</reference>
<dbReference type="EMBL" id="JBHMQU010000100">
    <property type="protein sequence ID" value="MFC0813560.1"/>
    <property type="molecule type" value="Genomic_DNA"/>
</dbReference>
<dbReference type="Proteomes" id="UP001589920">
    <property type="component" value="Unassembled WGS sequence"/>
</dbReference>
<keyword evidence="3" id="KW-1185">Reference proteome</keyword>
<name>A0ABV6T8G4_9RHOB</name>
<evidence type="ECO:0000313" key="2">
    <source>
        <dbReference type="EMBL" id="MFC0813560.1"/>
    </source>
</evidence>
<evidence type="ECO:0000313" key="3">
    <source>
        <dbReference type="Proteomes" id="UP001589920"/>
    </source>
</evidence>
<feature type="compositionally biased region" description="Basic and acidic residues" evidence="1">
    <location>
        <begin position="1"/>
        <end position="13"/>
    </location>
</feature>
<sequence>MIADLREDRDRWRQPATALLADQRSAPAPDQPPAQPRRGFWKRLFG</sequence>
<protein>
    <submittedName>
        <fullName evidence="2">Uncharacterized protein</fullName>
    </submittedName>
</protein>
<dbReference type="RefSeq" id="WP_394321669.1">
    <property type="nucleotide sequence ID" value="NZ_JBHMQU010000100.1"/>
</dbReference>
<feature type="region of interest" description="Disordered" evidence="1">
    <location>
        <begin position="1"/>
        <end position="46"/>
    </location>
</feature>
<evidence type="ECO:0000256" key="1">
    <source>
        <dbReference type="SAM" id="MobiDB-lite"/>
    </source>
</evidence>
<proteinExistence type="predicted"/>
<accession>A0ABV6T8G4</accession>